<evidence type="ECO:0000256" key="1">
    <source>
        <dbReference type="SAM" id="SignalP"/>
    </source>
</evidence>
<proteinExistence type="predicted"/>
<evidence type="ECO:0008006" key="4">
    <source>
        <dbReference type="Google" id="ProtNLM"/>
    </source>
</evidence>
<keyword evidence="1" id="KW-0732">Signal</keyword>
<accession>A0A965ZM99</accession>
<reference evidence="2" key="1">
    <citation type="submission" date="2020-01" db="EMBL/GenBank/DDBJ databases">
        <authorList>
            <person name="Seo Y.L."/>
        </authorList>
    </citation>
    <scope>NUCLEOTIDE SEQUENCE</scope>
    <source>
        <strain evidence="2">R11</strain>
    </source>
</reference>
<dbReference type="Proteomes" id="UP000638732">
    <property type="component" value="Unassembled WGS sequence"/>
</dbReference>
<dbReference type="EMBL" id="WWEO01000045">
    <property type="protein sequence ID" value="NCD72201.1"/>
    <property type="molecule type" value="Genomic_DNA"/>
</dbReference>
<name>A0A965ZM99_9SPHI</name>
<keyword evidence="3" id="KW-1185">Reference proteome</keyword>
<comment type="caution">
    <text evidence="2">The sequence shown here is derived from an EMBL/GenBank/DDBJ whole genome shotgun (WGS) entry which is preliminary data.</text>
</comment>
<protein>
    <recommendedName>
        <fullName evidence="4">Fasciclin domain-containing protein</fullName>
    </recommendedName>
</protein>
<feature type="signal peptide" evidence="1">
    <location>
        <begin position="1"/>
        <end position="21"/>
    </location>
</feature>
<sequence>MRKLYFLIILCSVLTCLSSCVDIEEHYNFKADGSCNVVYDFDMSHAVAVLMNLVSDSVAATPQFAMAKDTSLNFYSAIPDTTQQKLSAEEIKLAKSSNLNVKMDLHKSLMKISINHQAKDAADLKYYIEHISKVANNSRLSSVTKDSKSIKGFEGGQLVVGQDYYDYEITPHKFYRIIDKTKFNNFLKKTQATFVMAKALLIETPYKLILSFAKPVKKINNSRAMLSADRKTVTLVTNMDEMMKNPTMMDLKVDF</sequence>
<dbReference type="RefSeq" id="WP_166588158.1">
    <property type="nucleotide sequence ID" value="NZ_WWEO01000045.1"/>
</dbReference>
<organism evidence="2 3">
    <name type="scientific">Mucilaginibacter agri</name>
    <dbReference type="NCBI Taxonomy" id="2695265"/>
    <lineage>
        <taxon>Bacteria</taxon>
        <taxon>Pseudomonadati</taxon>
        <taxon>Bacteroidota</taxon>
        <taxon>Sphingobacteriia</taxon>
        <taxon>Sphingobacteriales</taxon>
        <taxon>Sphingobacteriaceae</taxon>
        <taxon>Mucilaginibacter</taxon>
    </lineage>
</organism>
<feature type="chain" id="PRO_5037192337" description="Fasciclin domain-containing protein" evidence="1">
    <location>
        <begin position="22"/>
        <end position="255"/>
    </location>
</feature>
<evidence type="ECO:0000313" key="2">
    <source>
        <dbReference type="EMBL" id="NCD72201.1"/>
    </source>
</evidence>
<dbReference type="AlphaFoldDB" id="A0A965ZM99"/>
<reference evidence="2" key="2">
    <citation type="submission" date="2020-10" db="EMBL/GenBank/DDBJ databases">
        <title>Mucilaginibacter sp. nov., isolated from soil.</title>
        <authorList>
            <person name="Jeon C.O."/>
        </authorList>
    </citation>
    <scope>NUCLEOTIDE SEQUENCE</scope>
    <source>
        <strain evidence="2">R11</strain>
    </source>
</reference>
<evidence type="ECO:0000313" key="3">
    <source>
        <dbReference type="Proteomes" id="UP000638732"/>
    </source>
</evidence>
<gene>
    <name evidence="2" type="ORF">GSY63_22750</name>
</gene>